<dbReference type="GO" id="GO:0042802">
    <property type="term" value="F:identical protein binding"/>
    <property type="evidence" value="ECO:0007669"/>
    <property type="project" value="TreeGrafter"/>
</dbReference>
<dbReference type="InterPro" id="IPR050103">
    <property type="entry name" value="Class-III_PLP-dep_AT"/>
</dbReference>
<dbReference type="SUPFAM" id="SSF53383">
    <property type="entry name" value="PLP-dependent transferases"/>
    <property type="match status" value="1"/>
</dbReference>
<dbReference type="GO" id="GO:0006526">
    <property type="term" value="P:L-arginine biosynthetic process"/>
    <property type="evidence" value="ECO:0007669"/>
    <property type="project" value="UniProtKB-ARBA"/>
</dbReference>
<evidence type="ECO:0000256" key="2">
    <source>
        <dbReference type="ARBA" id="ARBA00022576"/>
    </source>
</evidence>
<organism evidence="6 7">
    <name type="scientific">Aurantiacibacter xanthus</name>
    <dbReference type="NCBI Taxonomy" id="1784712"/>
    <lineage>
        <taxon>Bacteria</taxon>
        <taxon>Pseudomonadati</taxon>
        <taxon>Pseudomonadota</taxon>
        <taxon>Alphaproteobacteria</taxon>
        <taxon>Sphingomonadales</taxon>
        <taxon>Erythrobacteraceae</taxon>
        <taxon>Aurantiacibacter</taxon>
    </lineage>
</organism>
<comment type="caution">
    <text evidence="6">The sequence shown here is derived from an EMBL/GenBank/DDBJ whole genome shotgun (WGS) entry which is preliminary data.</text>
</comment>
<dbReference type="AlphaFoldDB" id="A0A3A1P3F6"/>
<dbReference type="InterPro" id="IPR015421">
    <property type="entry name" value="PyrdxlP-dep_Trfase_major"/>
</dbReference>
<dbReference type="InterPro" id="IPR049704">
    <property type="entry name" value="Aminotrans_3_PPA_site"/>
</dbReference>
<dbReference type="GO" id="GO:0030170">
    <property type="term" value="F:pyridoxal phosphate binding"/>
    <property type="evidence" value="ECO:0007669"/>
    <property type="project" value="InterPro"/>
</dbReference>
<evidence type="ECO:0000256" key="5">
    <source>
        <dbReference type="RuleBase" id="RU003560"/>
    </source>
</evidence>
<dbReference type="Gene3D" id="3.90.1150.10">
    <property type="entry name" value="Aspartate Aminotransferase, domain 1"/>
    <property type="match status" value="1"/>
</dbReference>
<evidence type="ECO:0000256" key="3">
    <source>
        <dbReference type="ARBA" id="ARBA00022679"/>
    </source>
</evidence>
<dbReference type="GO" id="GO:0008483">
    <property type="term" value="F:transaminase activity"/>
    <property type="evidence" value="ECO:0007669"/>
    <property type="project" value="UniProtKB-KW"/>
</dbReference>
<evidence type="ECO:0000256" key="4">
    <source>
        <dbReference type="ARBA" id="ARBA00022898"/>
    </source>
</evidence>
<dbReference type="RefSeq" id="WP_119592887.1">
    <property type="nucleotide sequence ID" value="NZ_QXFM01000095.1"/>
</dbReference>
<keyword evidence="7" id="KW-1185">Reference proteome</keyword>
<evidence type="ECO:0000256" key="1">
    <source>
        <dbReference type="ARBA" id="ARBA00001933"/>
    </source>
</evidence>
<dbReference type="InterPro" id="IPR005814">
    <property type="entry name" value="Aminotrans_3"/>
</dbReference>
<reference evidence="6 7" key="1">
    <citation type="submission" date="2018-08" db="EMBL/GenBank/DDBJ databases">
        <title>Erythrobacter zhengii sp.nov., a bacterium isolated from deep-sea sediment.</title>
        <authorList>
            <person name="Fang C."/>
            <person name="Wu Y.-H."/>
            <person name="Sun C."/>
            <person name="Wang H."/>
            <person name="Cheng H."/>
            <person name="Meng F.-X."/>
            <person name="Wang C.-S."/>
            <person name="Xu X.-W."/>
        </authorList>
    </citation>
    <scope>NUCLEOTIDE SEQUENCE [LARGE SCALE GENOMIC DNA]</scope>
    <source>
        <strain evidence="6 7">CCTCC AB 2015396</strain>
    </source>
</reference>
<dbReference type="EMBL" id="QXFM01000095">
    <property type="protein sequence ID" value="RIV85478.1"/>
    <property type="molecule type" value="Genomic_DNA"/>
</dbReference>
<dbReference type="OrthoDB" id="9801834at2"/>
<dbReference type="Pfam" id="PF00202">
    <property type="entry name" value="Aminotran_3"/>
    <property type="match status" value="1"/>
</dbReference>
<dbReference type="PROSITE" id="PS00600">
    <property type="entry name" value="AA_TRANSFER_CLASS_3"/>
    <property type="match status" value="1"/>
</dbReference>
<keyword evidence="2 6" id="KW-0032">Aminotransferase</keyword>
<accession>A0A3A1P3F6</accession>
<proteinExistence type="inferred from homology"/>
<dbReference type="PIRSF" id="PIRSF000521">
    <property type="entry name" value="Transaminase_4ab_Lys_Orn"/>
    <property type="match status" value="1"/>
</dbReference>
<name>A0A3A1P3F6_9SPHN</name>
<comment type="cofactor">
    <cofactor evidence="1">
        <name>pyridoxal 5'-phosphate</name>
        <dbReference type="ChEBI" id="CHEBI:597326"/>
    </cofactor>
</comment>
<dbReference type="CDD" id="cd00610">
    <property type="entry name" value="OAT_like"/>
    <property type="match status" value="1"/>
</dbReference>
<evidence type="ECO:0000313" key="6">
    <source>
        <dbReference type="EMBL" id="RIV85478.1"/>
    </source>
</evidence>
<dbReference type="InterPro" id="IPR015422">
    <property type="entry name" value="PyrdxlP-dep_Trfase_small"/>
</dbReference>
<dbReference type="InterPro" id="IPR015424">
    <property type="entry name" value="PyrdxlP-dep_Trfase"/>
</dbReference>
<comment type="similarity">
    <text evidence="5">Belongs to the class-III pyridoxal-phosphate-dependent aminotransferase family.</text>
</comment>
<gene>
    <name evidence="6" type="ORF">D2V17_10285</name>
</gene>
<protein>
    <submittedName>
        <fullName evidence="6">Aspartate aminotransferase family protein</fullName>
    </submittedName>
</protein>
<dbReference type="Proteomes" id="UP000265366">
    <property type="component" value="Unassembled WGS sequence"/>
</dbReference>
<dbReference type="NCBIfam" id="NF002325">
    <property type="entry name" value="PRK01278.1"/>
    <property type="match status" value="1"/>
</dbReference>
<keyword evidence="4 5" id="KW-0663">Pyridoxal phosphate</keyword>
<dbReference type="FunFam" id="3.40.640.10:FF:000004">
    <property type="entry name" value="Acetylornithine aminotransferase"/>
    <property type="match status" value="1"/>
</dbReference>
<evidence type="ECO:0000313" key="7">
    <source>
        <dbReference type="Proteomes" id="UP000265366"/>
    </source>
</evidence>
<dbReference type="PANTHER" id="PTHR11986:SF113">
    <property type="entry name" value="SUCCINYLORNITHINE TRANSAMINASE"/>
    <property type="match status" value="1"/>
</dbReference>
<dbReference type="NCBIfam" id="TIGR00707">
    <property type="entry name" value="argD"/>
    <property type="match status" value="1"/>
</dbReference>
<dbReference type="Gene3D" id="3.40.640.10">
    <property type="entry name" value="Type I PLP-dependent aspartate aminotransferase-like (Major domain)"/>
    <property type="match status" value="1"/>
</dbReference>
<sequence>MPDPLLKVFRRIDLCFERGEGSWLYTEDGEAYLDFASGIAVNSLGHNHPHLVAAVKAQLDKLWHTSNLVRIPDGERLATRLTDACFADVAFFANSGGEANEAAVKMARRYHSAKGSPERYRIVTFAGAFHGRSLAMIAATGYAPYLEGFGPRVDGFDQVPLGDWDALEAAITPQTAAILLEPIQGEGGLHCLAPETLQRLRALCDEHGILLIFDEVQSGVGRTGKFFAYEWSSIEPDIATLAKGIGGGFPMGVCLATREAASGMTAGAHGTTFGGNPLAMSAGNAVLDIVLDQAFLDRVLETAQLLHDGLHRIAHDYPDIVAEVRGTGLLQGLQLHGETAPLVELLRIHRLLAVPARENVVRFAPPLTVLPEEIGDAIRRIEMTADLCRESQREKPGAQPISTNAALSVDPCALPANAGARL</sequence>
<dbReference type="InterPro" id="IPR004636">
    <property type="entry name" value="AcOrn/SuccOrn_fam"/>
</dbReference>
<dbReference type="PANTHER" id="PTHR11986">
    <property type="entry name" value="AMINOTRANSFERASE CLASS III"/>
    <property type="match status" value="1"/>
</dbReference>
<keyword evidence="3 6" id="KW-0808">Transferase</keyword>